<protein>
    <recommendedName>
        <fullName evidence="3">ATP-grasp domain-containing protein</fullName>
    </recommendedName>
</protein>
<dbReference type="Proteomes" id="UP000315724">
    <property type="component" value="Chromosome"/>
</dbReference>
<dbReference type="EMBL" id="CP036267">
    <property type="protein sequence ID" value="QDT32874.1"/>
    <property type="molecule type" value="Genomic_DNA"/>
</dbReference>
<proteinExistence type="predicted"/>
<dbReference type="OrthoDB" id="20966at2"/>
<gene>
    <name evidence="1" type="ORF">Mal48_21220</name>
</gene>
<accession>A0A517QMK5</accession>
<sequence>MSALWIGNFSFENQLIERNQISTAVQRIEAELSPCLTAAASSEDFILCPEFIPPDFTEHLRRFGIFPPKFVGPDQLSEILQHVTHIQPWGWTKELVDQFDRELKTKSTHPSLEAVKLANSRVFSFELSQLLNCLLNGENSLQAASSLDHLLQSPEFDKGFVLKENFGQSGRGQISGETRKLTEKQAAWAANRLEANRVLFLEPKLKSLAEFGIQWDLPEEGPPQLFGVTQLKSSTRGQFIGSIVRIDEQQFPELESIINTQRFACLEIQQIGYFGPVGIDAMIYEHSGGERAARPLQDINARWTMGRLAIHWANACFPKENNVSWIHSKTAPSTNAVRTSPLTLGGKPVQHQTWCHL</sequence>
<evidence type="ECO:0000313" key="2">
    <source>
        <dbReference type="Proteomes" id="UP000315724"/>
    </source>
</evidence>
<keyword evidence="2" id="KW-1185">Reference proteome</keyword>
<organism evidence="1 2">
    <name type="scientific">Thalassoglobus polymorphus</name>
    <dbReference type="NCBI Taxonomy" id="2527994"/>
    <lineage>
        <taxon>Bacteria</taxon>
        <taxon>Pseudomonadati</taxon>
        <taxon>Planctomycetota</taxon>
        <taxon>Planctomycetia</taxon>
        <taxon>Planctomycetales</taxon>
        <taxon>Planctomycetaceae</taxon>
        <taxon>Thalassoglobus</taxon>
    </lineage>
</organism>
<dbReference type="AlphaFoldDB" id="A0A517QMK5"/>
<evidence type="ECO:0008006" key="3">
    <source>
        <dbReference type="Google" id="ProtNLM"/>
    </source>
</evidence>
<dbReference type="KEGG" id="tpol:Mal48_21220"/>
<dbReference type="RefSeq" id="WP_145198478.1">
    <property type="nucleotide sequence ID" value="NZ_CP036267.1"/>
</dbReference>
<name>A0A517QMK5_9PLAN</name>
<evidence type="ECO:0000313" key="1">
    <source>
        <dbReference type="EMBL" id="QDT32874.1"/>
    </source>
</evidence>
<reference evidence="1 2" key="1">
    <citation type="submission" date="2019-02" db="EMBL/GenBank/DDBJ databases">
        <title>Deep-cultivation of Planctomycetes and their phenomic and genomic characterization uncovers novel biology.</title>
        <authorList>
            <person name="Wiegand S."/>
            <person name="Jogler M."/>
            <person name="Boedeker C."/>
            <person name="Pinto D."/>
            <person name="Vollmers J."/>
            <person name="Rivas-Marin E."/>
            <person name="Kohn T."/>
            <person name="Peeters S.H."/>
            <person name="Heuer A."/>
            <person name="Rast P."/>
            <person name="Oberbeckmann S."/>
            <person name="Bunk B."/>
            <person name="Jeske O."/>
            <person name="Meyerdierks A."/>
            <person name="Storesund J.E."/>
            <person name="Kallscheuer N."/>
            <person name="Luecker S."/>
            <person name="Lage O.M."/>
            <person name="Pohl T."/>
            <person name="Merkel B.J."/>
            <person name="Hornburger P."/>
            <person name="Mueller R.-W."/>
            <person name="Bruemmer F."/>
            <person name="Labrenz M."/>
            <person name="Spormann A.M."/>
            <person name="Op den Camp H."/>
            <person name="Overmann J."/>
            <person name="Amann R."/>
            <person name="Jetten M.S.M."/>
            <person name="Mascher T."/>
            <person name="Medema M.H."/>
            <person name="Devos D.P."/>
            <person name="Kaster A.-K."/>
            <person name="Ovreas L."/>
            <person name="Rohde M."/>
            <person name="Galperin M.Y."/>
            <person name="Jogler C."/>
        </authorList>
    </citation>
    <scope>NUCLEOTIDE SEQUENCE [LARGE SCALE GENOMIC DNA]</scope>
    <source>
        <strain evidence="1 2">Mal48</strain>
    </source>
</reference>